<evidence type="ECO:0000256" key="1">
    <source>
        <dbReference type="SAM" id="Phobius"/>
    </source>
</evidence>
<gene>
    <name evidence="3" type="ORF">T459_15382</name>
</gene>
<dbReference type="InterPro" id="IPR051100">
    <property type="entry name" value="DnaJ_subfamily_B/C"/>
</dbReference>
<reference evidence="3 4" key="1">
    <citation type="journal article" date="2014" name="Nat. Genet.">
        <title>Genome sequence of the hot pepper provides insights into the evolution of pungency in Capsicum species.</title>
        <authorList>
            <person name="Kim S."/>
            <person name="Park M."/>
            <person name="Yeom S.I."/>
            <person name="Kim Y.M."/>
            <person name="Lee J.M."/>
            <person name="Lee H.A."/>
            <person name="Seo E."/>
            <person name="Choi J."/>
            <person name="Cheong K."/>
            <person name="Kim K.T."/>
            <person name="Jung K."/>
            <person name="Lee G.W."/>
            <person name="Oh S.K."/>
            <person name="Bae C."/>
            <person name="Kim S.B."/>
            <person name="Lee H.Y."/>
            <person name="Kim S.Y."/>
            <person name="Kim M.S."/>
            <person name="Kang B.C."/>
            <person name="Jo Y.D."/>
            <person name="Yang H.B."/>
            <person name="Jeong H.J."/>
            <person name="Kang W.H."/>
            <person name="Kwon J.K."/>
            <person name="Shin C."/>
            <person name="Lim J.Y."/>
            <person name="Park J.H."/>
            <person name="Huh J.H."/>
            <person name="Kim J.S."/>
            <person name="Kim B.D."/>
            <person name="Cohen O."/>
            <person name="Paran I."/>
            <person name="Suh M.C."/>
            <person name="Lee S.B."/>
            <person name="Kim Y.K."/>
            <person name="Shin Y."/>
            <person name="Noh S.J."/>
            <person name="Park J."/>
            <person name="Seo Y.S."/>
            <person name="Kwon S.Y."/>
            <person name="Kim H.A."/>
            <person name="Park J.M."/>
            <person name="Kim H.J."/>
            <person name="Choi S.B."/>
            <person name="Bosland P.W."/>
            <person name="Reeves G."/>
            <person name="Jo S.H."/>
            <person name="Lee B.W."/>
            <person name="Cho H.T."/>
            <person name="Choi H.S."/>
            <person name="Lee M.S."/>
            <person name="Yu Y."/>
            <person name="Do Choi Y."/>
            <person name="Park B.S."/>
            <person name="van Deynze A."/>
            <person name="Ashrafi H."/>
            <person name="Hill T."/>
            <person name="Kim W.T."/>
            <person name="Pai H.S."/>
            <person name="Ahn H.K."/>
            <person name="Yeam I."/>
            <person name="Giovannoni J.J."/>
            <person name="Rose J.K."/>
            <person name="Sorensen I."/>
            <person name="Lee S.J."/>
            <person name="Kim R.W."/>
            <person name="Choi I.Y."/>
            <person name="Choi B.S."/>
            <person name="Lim J.S."/>
            <person name="Lee Y.H."/>
            <person name="Choi D."/>
        </authorList>
    </citation>
    <scope>NUCLEOTIDE SEQUENCE [LARGE SCALE GENOMIC DNA]</scope>
    <source>
        <strain evidence="4">cv. CM334</strain>
    </source>
</reference>
<dbReference type="PANTHER" id="PTHR43908">
    <property type="entry name" value="AT29763P-RELATED"/>
    <property type="match status" value="1"/>
</dbReference>
<keyword evidence="1" id="KW-1133">Transmembrane helix</keyword>
<dbReference type="SUPFAM" id="SSF46565">
    <property type="entry name" value="Chaperone J-domain"/>
    <property type="match status" value="1"/>
</dbReference>
<dbReference type="EMBL" id="AYRZ02000005">
    <property type="protein sequence ID" value="PHT82367.1"/>
    <property type="molecule type" value="Genomic_DNA"/>
</dbReference>
<feature type="transmembrane region" description="Helical" evidence="1">
    <location>
        <begin position="210"/>
        <end position="231"/>
    </location>
</feature>
<keyword evidence="4" id="KW-1185">Reference proteome</keyword>
<dbReference type="Proteomes" id="UP000222542">
    <property type="component" value="Unassembled WGS sequence"/>
</dbReference>
<dbReference type="SMART" id="SM00271">
    <property type="entry name" value="DnaJ"/>
    <property type="match status" value="1"/>
</dbReference>
<evidence type="ECO:0000259" key="2">
    <source>
        <dbReference type="PROSITE" id="PS50076"/>
    </source>
</evidence>
<proteinExistence type="predicted"/>
<dbReference type="PANTHER" id="PTHR43908:SF10">
    <property type="entry name" value="J DOMAIN-CONTAINING PROTEIN"/>
    <property type="match status" value="1"/>
</dbReference>
<feature type="domain" description="J" evidence="2">
    <location>
        <begin position="97"/>
        <end position="162"/>
    </location>
</feature>
<protein>
    <recommendedName>
        <fullName evidence="2">J domain-containing protein</fullName>
    </recommendedName>
</protein>
<name>A0A2G2ZK26_CAPAN</name>
<dbReference type="InterPro" id="IPR036869">
    <property type="entry name" value="J_dom_sf"/>
</dbReference>
<organism evidence="3 4">
    <name type="scientific">Capsicum annuum</name>
    <name type="common">Capsicum pepper</name>
    <dbReference type="NCBI Taxonomy" id="4072"/>
    <lineage>
        <taxon>Eukaryota</taxon>
        <taxon>Viridiplantae</taxon>
        <taxon>Streptophyta</taxon>
        <taxon>Embryophyta</taxon>
        <taxon>Tracheophyta</taxon>
        <taxon>Spermatophyta</taxon>
        <taxon>Magnoliopsida</taxon>
        <taxon>eudicotyledons</taxon>
        <taxon>Gunneridae</taxon>
        <taxon>Pentapetalae</taxon>
        <taxon>asterids</taxon>
        <taxon>lamiids</taxon>
        <taxon>Solanales</taxon>
        <taxon>Solanaceae</taxon>
        <taxon>Solanoideae</taxon>
        <taxon>Capsiceae</taxon>
        <taxon>Capsicum</taxon>
    </lineage>
</organism>
<dbReference type="InterPro" id="IPR001623">
    <property type="entry name" value="DnaJ_domain"/>
</dbReference>
<dbReference type="PROSITE" id="PS50076">
    <property type="entry name" value="DNAJ_2"/>
    <property type="match status" value="1"/>
</dbReference>
<reference evidence="3 4" key="2">
    <citation type="journal article" date="2017" name="Genome Biol.">
        <title>New reference genome sequences of hot pepper reveal the massive evolution of plant disease-resistance genes by retroduplication.</title>
        <authorList>
            <person name="Kim S."/>
            <person name="Park J."/>
            <person name="Yeom S.I."/>
            <person name="Kim Y.M."/>
            <person name="Seo E."/>
            <person name="Kim K.T."/>
            <person name="Kim M.S."/>
            <person name="Lee J.M."/>
            <person name="Cheong K."/>
            <person name="Shin H.S."/>
            <person name="Kim S.B."/>
            <person name="Han K."/>
            <person name="Lee J."/>
            <person name="Park M."/>
            <person name="Lee H.A."/>
            <person name="Lee H.Y."/>
            <person name="Lee Y."/>
            <person name="Oh S."/>
            <person name="Lee J.H."/>
            <person name="Choi E."/>
            <person name="Choi E."/>
            <person name="Lee S.E."/>
            <person name="Jeon J."/>
            <person name="Kim H."/>
            <person name="Choi G."/>
            <person name="Song H."/>
            <person name="Lee J."/>
            <person name="Lee S.C."/>
            <person name="Kwon J.K."/>
            <person name="Lee H.Y."/>
            <person name="Koo N."/>
            <person name="Hong Y."/>
            <person name="Kim R.W."/>
            <person name="Kang W.H."/>
            <person name="Huh J.H."/>
            <person name="Kang B.C."/>
            <person name="Yang T.J."/>
            <person name="Lee Y.H."/>
            <person name="Bennetzen J.L."/>
            <person name="Choi D."/>
        </authorList>
    </citation>
    <scope>NUCLEOTIDE SEQUENCE [LARGE SCALE GENOMIC DNA]</scope>
    <source>
        <strain evidence="4">cv. CM334</strain>
    </source>
</reference>
<dbReference type="AlphaFoldDB" id="A0A2G2ZK26"/>
<dbReference type="Gene3D" id="1.10.287.110">
    <property type="entry name" value="DnaJ domain"/>
    <property type="match status" value="1"/>
</dbReference>
<sequence>MDSNKDEALRCINIAKESAASGDKHRALKFIGIARRLNKNLSLDDLLDACENLDSSIHSTFNEVKNDVASVKNETGDVKNYREEHVELIRRIKCTKDYYEILGLEKCCSVDEIRKAYRRISLKVHPDKNMAPGYADEFVYSQYQHNVSGLRRRTWREYDDFGDDFYSDEIFRTFFGQNDDGDVFRRTYVYSARTAGADMRVELSPVARRLVLFLQVVMLLLIIILVFRPFFGA</sequence>
<accession>A0A2G2ZK26</accession>
<dbReference type="CDD" id="cd06257">
    <property type="entry name" value="DnaJ"/>
    <property type="match status" value="1"/>
</dbReference>
<evidence type="ECO:0000313" key="4">
    <source>
        <dbReference type="Proteomes" id="UP000222542"/>
    </source>
</evidence>
<keyword evidence="1" id="KW-0812">Transmembrane</keyword>
<dbReference type="PRINTS" id="PR00625">
    <property type="entry name" value="JDOMAIN"/>
</dbReference>
<dbReference type="Gramene" id="PHT82367">
    <property type="protein sequence ID" value="PHT82367"/>
    <property type="gene ID" value="T459_15382"/>
</dbReference>
<keyword evidence="1" id="KW-0472">Membrane</keyword>
<dbReference type="STRING" id="4072.A0A2G2ZK26"/>
<dbReference type="GO" id="GO:0071218">
    <property type="term" value="P:cellular response to misfolded protein"/>
    <property type="evidence" value="ECO:0000318"/>
    <property type="project" value="GO_Central"/>
</dbReference>
<dbReference type="GO" id="GO:0030544">
    <property type="term" value="F:Hsp70 protein binding"/>
    <property type="evidence" value="ECO:0000318"/>
    <property type="project" value="GO_Central"/>
</dbReference>
<evidence type="ECO:0000313" key="3">
    <source>
        <dbReference type="EMBL" id="PHT82367.1"/>
    </source>
</evidence>
<dbReference type="OMA" id="HPDRCKL"/>
<comment type="caution">
    <text evidence="3">The sequence shown here is derived from an EMBL/GenBank/DDBJ whole genome shotgun (WGS) entry which is preliminary data.</text>
</comment>
<dbReference type="Pfam" id="PF00226">
    <property type="entry name" value="DnaJ"/>
    <property type="match status" value="1"/>
</dbReference>
<dbReference type="GO" id="GO:0005789">
    <property type="term" value="C:endoplasmic reticulum membrane"/>
    <property type="evidence" value="ECO:0000318"/>
    <property type="project" value="GO_Central"/>
</dbReference>